<proteinExistence type="predicted"/>
<comment type="caution">
    <text evidence="2">The sequence shown here is derived from an EMBL/GenBank/DDBJ whole genome shotgun (WGS) entry which is preliminary data.</text>
</comment>
<dbReference type="Proteomes" id="UP000693970">
    <property type="component" value="Unassembled WGS sequence"/>
</dbReference>
<evidence type="ECO:0000313" key="2">
    <source>
        <dbReference type="EMBL" id="KAG7348008.1"/>
    </source>
</evidence>
<gene>
    <name evidence="2" type="ORF">IV203_016713</name>
</gene>
<keyword evidence="3" id="KW-1185">Reference proteome</keyword>
<dbReference type="EMBL" id="JAGRRH010000020">
    <property type="protein sequence ID" value="KAG7348008.1"/>
    <property type="molecule type" value="Genomic_DNA"/>
</dbReference>
<evidence type="ECO:0000259" key="1">
    <source>
        <dbReference type="Pfam" id="PF01636"/>
    </source>
</evidence>
<organism evidence="2 3">
    <name type="scientific">Nitzschia inconspicua</name>
    <dbReference type="NCBI Taxonomy" id="303405"/>
    <lineage>
        <taxon>Eukaryota</taxon>
        <taxon>Sar</taxon>
        <taxon>Stramenopiles</taxon>
        <taxon>Ochrophyta</taxon>
        <taxon>Bacillariophyta</taxon>
        <taxon>Bacillariophyceae</taxon>
        <taxon>Bacillariophycidae</taxon>
        <taxon>Bacillariales</taxon>
        <taxon>Bacillariaceae</taxon>
        <taxon>Nitzschia</taxon>
    </lineage>
</organism>
<reference evidence="2" key="1">
    <citation type="journal article" date="2021" name="Sci. Rep.">
        <title>Diploid genomic architecture of Nitzschia inconspicua, an elite biomass production diatom.</title>
        <authorList>
            <person name="Oliver A."/>
            <person name="Podell S."/>
            <person name="Pinowska A."/>
            <person name="Traller J.C."/>
            <person name="Smith S.R."/>
            <person name="McClure R."/>
            <person name="Beliaev A."/>
            <person name="Bohutskyi P."/>
            <person name="Hill E.A."/>
            <person name="Rabines A."/>
            <person name="Zheng H."/>
            <person name="Allen L.Z."/>
            <person name="Kuo A."/>
            <person name="Grigoriev I.V."/>
            <person name="Allen A.E."/>
            <person name="Hazlebeck D."/>
            <person name="Allen E.E."/>
        </authorList>
    </citation>
    <scope>NUCLEOTIDE SEQUENCE</scope>
    <source>
        <strain evidence="2">Hildebrandi</strain>
    </source>
</reference>
<dbReference type="AlphaFoldDB" id="A0A9K3KQ94"/>
<dbReference type="InterPro" id="IPR002575">
    <property type="entry name" value="Aminoglycoside_PTrfase"/>
</dbReference>
<feature type="domain" description="Aminoglycoside phosphotransferase" evidence="1">
    <location>
        <begin position="107"/>
        <end position="307"/>
    </location>
</feature>
<dbReference type="OrthoDB" id="205694at2759"/>
<protein>
    <submittedName>
        <fullName evidence="2">Phosphotransferase enzyme family protein</fullName>
    </submittedName>
</protein>
<reference evidence="2" key="2">
    <citation type="submission" date="2021-04" db="EMBL/GenBank/DDBJ databases">
        <authorList>
            <person name="Podell S."/>
        </authorList>
    </citation>
    <scope>NUCLEOTIDE SEQUENCE</scope>
    <source>
        <strain evidence="2">Hildebrandi</strain>
    </source>
</reference>
<sequence length="460" mass="52586">MEAELEADKIAKLELAINGILSYCASHSDHDSQRTLPCELQRIHHAINVEGRDKLKGDILNGFSNYTYRIYLEKDPEESAIFAKVALTYALWNPTAVFSLERCSNEKKMMEFFLDKFREQEEFETDSPVCQPYFIKDLSPEARLLCCRFEKKQEMWGEQFLNGTIDERLFDKAARFVATINSTNLEDVKMEFPVDYNDGIKEAYRAVCPIFKATFEQIAAQPITPQNKHFLDYTRNGGVEAFAAAIDQSKVEYENPDVLLHGDFHIMNCLVENMIKNGDEVSFGPNASIHVCDWDMSHVGTMGRDIGPFFPFPIVCAFYFAAEGKLDKATACIDAVWAIWKEYARIMAERSPLVNNFGDPSGFLLKLYRSCLGWCGIYGLGANVILKAQMNQLPYDRVSEEMNAFILASYCLINLKALEWGFLGKDRNPEFTVLELEKWFRDVIEEQIQFLAEKGAEEKS</sequence>
<evidence type="ECO:0000313" key="3">
    <source>
        <dbReference type="Proteomes" id="UP000693970"/>
    </source>
</evidence>
<accession>A0A9K3KQ94</accession>
<name>A0A9K3KQ94_9STRA</name>
<dbReference type="Pfam" id="PF01636">
    <property type="entry name" value="APH"/>
    <property type="match status" value="1"/>
</dbReference>